<evidence type="ECO:0000313" key="3">
    <source>
        <dbReference type="Proteomes" id="UP001141933"/>
    </source>
</evidence>
<gene>
    <name evidence="2" type="ORF">O6P32_02730</name>
</gene>
<dbReference type="PROSITE" id="PS50022">
    <property type="entry name" value="FA58C_3"/>
    <property type="match status" value="1"/>
</dbReference>
<dbReference type="SUPFAM" id="SSF49785">
    <property type="entry name" value="Galactose-binding domain-like"/>
    <property type="match status" value="1"/>
</dbReference>
<organism evidence="2 3">
    <name type="scientific">Phocaeicola acetigenes</name>
    <dbReference type="NCBI Taxonomy" id="3016083"/>
    <lineage>
        <taxon>Bacteria</taxon>
        <taxon>Pseudomonadati</taxon>
        <taxon>Bacteroidota</taxon>
        <taxon>Bacteroidia</taxon>
        <taxon>Bacteroidales</taxon>
        <taxon>Bacteroidaceae</taxon>
        <taxon>Phocaeicola</taxon>
    </lineage>
</organism>
<dbReference type="InterPro" id="IPR008979">
    <property type="entry name" value="Galactose-bd-like_sf"/>
</dbReference>
<sequence length="335" mass="36587">MKKISTLFYMVAGVLSVLGTTSCNDDESYDFPGDSMNRVYIKPYTGNDFLIVHTPVMSTSSFDLKVPAYVTRGHSEAIKATLAIDNSLIDAYNTANGTNYEALPEQALVIENQTVTIPAGSYYSADSLHLAINEEVVSQLRSETGYLIPVKLVSAEGGNAAVSTNMNSSYLVAGVEVKTGMIDDSASDQNTQGALVSERTGWTAYVEESDGVTVNGEISSLFDGNSSSEWSASSSQPFHIVFDMQKTQNVTAVTAWYSYYGWYDYCSFSQGTKMEYSQNGTDWEELGTVPYINGKNVVLYAPVPMRYIRAEIPVVSDWSGTKASIKVGEFNVYVK</sequence>
<accession>A0ABT4PF22</accession>
<dbReference type="Pfam" id="PF00754">
    <property type="entry name" value="F5_F8_type_C"/>
    <property type="match status" value="1"/>
</dbReference>
<name>A0ABT4PF22_9BACT</name>
<dbReference type="RefSeq" id="WP_269876666.1">
    <property type="nucleotide sequence ID" value="NZ_JAPZVM010000002.1"/>
</dbReference>
<dbReference type="Gene3D" id="2.60.120.260">
    <property type="entry name" value="Galactose-binding domain-like"/>
    <property type="match status" value="1"/>
</dbReference>
<dbReference type="Gene3D" id="2.60.40.1740">
    <property type="entry name" value="hypothetical protein (bacova_03559)"/>
    <property type="match status" value="1"/>
</dbReference>
<comment type="caution">
    <text evidence="2">The sequence shown here is derived from an EMBL/GenBank/DDBJ whole genome shotgun (WGS) entry which is preliminary data.</text>
</comment>
<dbReference type="InterPro" id="IPR000421">
    <property type="entry name" value="FA58C"/>
</dbReference>
<evidence type="ECO:0000313" key="2">
    <source>
        <dbReference type="EMBL" id="MCZ8371618.1"/>
    </source>
</evidence>
<dbReference type="InterPro" id="IPR013728">
    <property type="entry name" value="BT_3987-like_N"/>
</dbReference>
<proteinExistence type="predicted"/>
<feature type="domain" description="F5/8 type C" evidence="1">
    <location>
        <begin position="184"/>
        <end position="309"/>
    </location>
</feature>
<reference evidence="2" key="1">
    <citation type="submission" date="2022-12" db="EMBL/GenBank/DDBJ databases">
        <title>Phocaeicola acetigenes sp. nov., isolated feces from a healthy human.</title>
        <authorList>
            <person name="Do H."/>
            <person name="Ha Y.B."/>
            <person name="Kim J.-S."/>
            <person name="Suh M.K."/>
            <person name="Kim H.S."/>
            <person name="Lee J.-S."/>
        </authorList>
    </citation>
    <scope>NUCLEOTIDE SEQUENCE</scope>
    <source>
        <strain evidence="2">KGMB11183</strain>
    </source>
</reference>
<dbReference type="PROSITE" id="PS51257">
    <property type="entry name" value="PROKAR_LIPOPROTEIN"/>
    <property type="match status" value="1"/>
</dbReference>
<dbReference type="EMBL" id="JAPZVM010000002">
    <property type="protein sequence ID" value="MCZ8371618.1"/>
    <property type="molecule type" value="Genomic_DNA"/>
</dbReference>
<evidence type="ECO:0000259" key="1">
    <source>
        <dbReference type="PROSITE" id="PS50022"/>
    </source>
</evidence>
<dbReference type="Proteomes" id="UP001141933">
    <property type="component" value="Unassembled WGS sequence"/>
</dbReference>
<keyword evidence="3" id="KW-1185">Reference proteome</keyword>
<dbReference type="Pfam" id="PF08522">
    <property type="entry name" value="BT_3987-like_N"/>
    <property type="match status" value="1"/>
</dbReference>
<protein>
    <submittedName>
        <fullName evidence="2">DUF1735 domain-containing protein</fullName>
    </submittedName>
</protein>